<dbReference type="SUPFAM" id="SSF75217">
    <property type="entry name" value="alpha/beta knot"/>
    <property type="match status" value="1"/>
</dbReference>
<dbReference type="InterPro" id="IPR029028">
    <property type="entry name" value="Alpha/beta_knot_MTases"/>
</dbReference>
<organism evidence="4 5">
    <name type="scientific">Psychroflexus sediminis</name>
    <dbReference type="NCBI Taxonomy" id="470826"/>
    <lineage>
        <taxon>Bacteria</taxon>
        <taxon>Pseudomonadati</taxon>
        <taxon>Bacteroidota</taxon>
        <taxon>Flavobacteriia</taxon>
        <taxon>Flavobacteriales</taxon>
        <taxon>Flavobacteriaceae</taxon>
        <taxon>Psychroflexus</taxon>
    </lineage>
</organism>
<evidence type="ECO:0000313" key="4">
    <source>
        <dbReference type="EMBL" id="SDG41770.1"/>
    </source>
</evidence>
<dbReference type="InterPro" id="IPR004441">
    <property type="entry name" value="rRNA_MeTrfase_TrmH"/>
</dbReference>
<evidence type="ECO:0000313" key="5">
    <source>
        <dbReference type="Proteomes" id="UP000199296"/>
    </source>
</evidence>
<dbReference type="SMART" id="SM00967">
    <property type="entry name" value="SpoU_sub_bind"/>
    <property type="match status" value="1"/>
</dbReference>
<dbReference type="GO" id="GO:0008173">
    <property type="term" value="F:RNA methyltransferase activity"/>
    <property type="evidence" value="ECO:0007669"/>
    <property type="project" value="InterPro"/>
</dbReference>
<dbReference type="GO" id="GO:0003723">
    <property type="term" value="F:RNA binding"/>
    <property type="evidence" value="ECO:0007669"/>
    <property type="project" value="InterPro"/>
</dbReference>
<proteinExistence type="predicted"/>
<dbReference type="Gene3D" id="3.30.1330.30">
    <property type="match status" value="1"/>
</dbReference>
<dbReference type="Gene3D" id="3.40.1280.10">
    <property type="match status" value="1"/>
</dbReference>
<evidence type="ECO:0000256" key="2">
    <source>
        <dbReference type="ARBA" id="ARBA00022679"/>
    </source>
</evidence>
<dbReference type="Pfam" id="PF00588">
    <property type="entry name" value="SpoU_methylase"/>
    <property type="match status" value="1"/>
</dbReference>
<keyword evidence="1 4" id="KW-0489">Methyltransferase</keyword>
<dbReference type="EMBL" id="FNCW01000001">
    <property type="protein sequence ID" value="SDG41770.1"/>
    <property type="molecule type" value="Genomic_DNA"/>
</dbReference>
<accession>A0A1G7U4U7</accession>
<dbReference type="InterPro" id="IPR029026">
    <property type="entry name" value="tRNA_m1G_MTases_N"/>
</dbReference>
<keyword evidence="2 4" id="KW-0808">Transferase</keyword>
<dbReference type="InterPro" id="IPR029064">
    <property type="entry name" value="Ribosomal_eL30-like_sf"/>
</dbReference>
<evidence type="ECO:0000259" key="3">
    <source>
        <dbReference type="SMART" id="SM00967"/>
    </source>
</evidence>
<dbReference type="STRING" id="470826.SAMN04488027_101212"/>
<dbReference type="PANTHER" id="PTHR46429">
    <property type="entry name" value="23S RRNA (GUANOSINE-2'-O-)-METHYLTRANSFERASE RLMB"/>
    <property type="match status" value="1"/>
</dbReference>
<dbReference type="GO" id="GO:0005829">
    <property type="term" value="C:cytosol"/>
    <property type="evidence" value="ECO:0007669"/>
    <property type="project" value="TreeGrafter"/>
</dbReference>
<dbReference type="AlphaFoldDB" id="A0A1G7U4U7"/>
<dbReference type="Pfam" id="PF08032">
    <property type="entry name" value="SpoU_sub_bind"/>
    <property type="match status" value="1"/>
</dbReference>
<name>A0A1G7U4U7_9FLAO</name>
<feature type="domain" description="RNA 2-O ribose methyltransferase substrate binding" evidence="3">
    <location>
        <begin position="6"/>
        <end position="80"/>
    </location>
</feature>
<gene>
    <name evidence="4" type="ORF">SAMN04488027_101212</name>
</gene>
<dbReference type="InterPro" id="IPR013123">
    <property type="entry name" value="SpoU_subst-bd"/>
</dbReference>
<dbReference type="GO" id="GO:0006396">
    <property type="term" value="P:RNA processing"/>
    <property type="evidence" value="ECO:0007669"/>
    <property type="project" value="InterPro"/>
</dbReference>
<dbReference type="NCBIfam" id="TIGR00186">
    <property type="entry name" value="rRNA_methyl_3"/>
    <property type="match status" value="1"/>
</dbReference>
<dbReference type="PANTHER" id="PTHR46429:SF1">
    <property type="entry name" value="23S RRNA (GUANOSINE-2'-O-)-METHYLTRANSFERASE RLMB"/>
    <property type="match status" value="1"/>
</dbReference>
<evidence type="ECO:0000256" key="1">
    <source>
        <dbReference type="ARBA" id="ARBA00022603"/>
    </source>
</evidence>
<dbReference type="RefSeq" id="WP_093364475.1">
    <property type="nucleotide sequence ID" value="NZ_FNCW01000001.1"/>
</dbReference>
<dbReference type="GO" id="GO:0032259">
    <property type="term" value="P:methylation"/>
    <property type="evidence" value="ECO:0007669"/>
    <property type="project" value="UniProtKB-KW"/>
</dbReference>
<keyword evidence="5" id="KW-1185">Reference proteome</keyword>
<dbReference type="InterPro" id="IPR001537">
    <property type="entry name" value="SpoU_MeTrfase"/>
</dbReference>
<protein>
    <submittedName>
        <fullName evidence="4">23S rRNA (Guanosine2251-2'-O)-methyltransferase</fullName>
    </submittedName>
</protein>
<dbReference type="SUPFAM" id="SSF55315">
    <property type="entry name" value="L30e-like"/>
    <property type="match status" value="1"/>
</dbReference>
<sequence>MEDSHIIFGIHSVVEALKQNKDIEKINLLKDSDNPKLKEIEGLAKQHTVKVSYVPIQKFKKFENLNHQGVIAYTSQIEYKEFESTVEAVLEAKSSPLFLLLDGITDVRNLGAILRTAECTGVDAVILPKSGSAQVNNETIKTSAGAAFNISICKVDHLKDAIFYLKSSGVELVAATEKTEHSIYDLELNKPLAIIMGGEGEGIQPSILKMADQRGKLPLLGEIESLNVSVACGVILYETLRQRLSKA</sequence>
<reference evidence="4 5" key="1">
    <citation type="submission" date="2016-10" db="EMBL/GenBank/DDBJ databases">
        <authorList>
            <person name="de Groot N.N."/>
        </authorList>
    </citation>
    <scope>NUCLEOTIDE SEQUENCE [LARGE SCALE GENOMIC DNA]</scope>
    <source>
        <strain evidence="4 5">DSM 19803</strain>
    </source>
</reference>
<dbReference type="Proteomes" id="UP000199296">
    <property type="component" value="Unassembled WGS sequence"/>
</dbReference>
<dbReference type="OrthoDB" id="9794400at2"/>
<dbReference type="CDD" id="cd18103">
    <property type="entry name" value="SpoU-like_RlmB"/>
    <property type="match status" value="1"/>
</dbReference>